<dbReference type="PANTHER" id="PTHR28208:SF3">
    <property type="entry name" value="PHOSPHATIDATE PHOSPHATASE APP1"/>
    <property type="match status" value="1"/>
</dbReference>
<evidence type="ECO:0000313" key="4">
    <source>
        <dbReference type="Proteomes" id="UP000316213"/>
    </source>
</evidence>
<evidence type="ECO:0000313" key="3">
    <source>
        <dbReference type="EMBL" id="TWT87915.1"/>
    </source>
</evidence>
<organism evidence="3 4">
    <name type="scientific">Neorhodopirellula pilleata</name>
    <dbReference type="NCBI Taxonomy" id="2714738"/>
    <lineage>
        <taxon>Bacteria</taxon>
        <taxon>Pseudomonadati</taxon>
        <taxon>Planctomycetota</taxon>
        <taxon>Planctomycetia</taxon>
        <taxon>Pirellulales</taxon>
        <taxon>Pirellulaceae</taxon>
        <taxon>Neorhodopirellula</taxon>
    </lineage>
</organism>
<dbReference type="RefSeq" id="WP_146582304.1">
    <property type="nucleotide sequence ID" value="NZ_SJPM01000024.1"/>
</dbReference>
<evidence type="ECO:0000259" key="2">
    <source>
        <dbReference type="Pfam" id="PF09949"/>
    </source>
</evidence>
<feature type="compositionally biased region" description="Basic and acidic residues" evidence="1">
    <location>
        <begin position="380"/>
        <end position="396"/>
    </location>
</feature>
<reference evidence="3 4" key="1">
    <citation type="submission" date="2019-02" db="EMBL/GenBank/DDBJ databases">
        <title>Deep-cultivation of Planctomycetes and their phenomic and genomic characterization uncovers novel biology.</title>
        <authorList>
            <person name="Wiegand S."/>
            <person name="Jogler M."/>
            <person name="Boedeker C."/>
            <person name="Pinto D."/>
            <person name="Vollmers J."/>
            <person name="Rivas-Marin E."/>
            <person name="Kohn T."/>
            <person name="Peeters S.H."/>
            <person name="Heuer A."/>
            <person name="Rast P."/>
            <person name="Oberbeckmann S."/>
            <person name="Bunk B."/>
            <person name="Jeske O."/>
            <person name="Meyerdierks A."/>
            <person name="Storesund J.E."/>
            <person name="Kallscheuer N."/>
            <person name="Luecker S."/>
            <person name="Lage O.M."/>
            <person name="Pohl T."/>
            <person name="Merkel B.J."/>
            <person name="Hornburger P."/>
            <person name="Mueller R.-W."/>
            <person name="Bruemmer F."/>
            <person name="Labrenz M."/>
            <person name="Spormann A.M."/>
            <person name="Op Den Camp H."/>
            <person name="Overmann J."/>
            <person name="Amann R."/>
            <person name="Jetten M.S.M."/>
            <person name="Mascher T."/>
            <person name="Medema M.H."/>
            <person name="Devos D.P."/>
            <person name="Kaster A.-K."/>
            <person name="Ovreas L."/>
            <person name="Rohde M."/>
            <person name="Galperin M.Y."/>
            <person name="Jogler C."/>
        </authorList>
    </citation>
    <scope>NUCLEOTIDE SEQUENCE [LARGE SCALE GENOMIC DNA]</scope>
    <source>
        <strain evidence="3 4">Pla100</strain>
    </source>
</reference>
<dbReference type="AlphaFoldDB" id="A0A5C5ZL73"/>
<keyword evidence="4" id="KW-1185">Reference proteome</keyword>
<dbReference type="Proteomes" id="UP000316213">
    <property type="component" value="Unassembled WGS sequence"/>
</dbReference>
<evidence type="ECO:0000256" key="1">
    <source>
        <dbReference type="SAM" id="MobiDB-lite"/>
    </source>
</evidence>
<proteinExistence type="predicted"/>
<gene>
    <name evidence="3" type="ORF">Pla100_58640</name>
</gene>
<accession>A0A5C5ZL73</accession>
<dbReference type="EMBL" id="SJPM01000024">
    <property type="protein sequence ID" value="TWT87915.1"/>
    <property type="molecule type" value="Genomic_DNA"/>
</dbReference>
<dbReference type="Pfam" id="PF09949">
    <property type="entry name" value="APP1_cat"/>
    <property type="match status" value="1"/>
</dbReference>
<sequence length="435" mass="49081">MSTSFRSIYQSGRRLVRRLAHVIALPVRKDYGKGGVLIQPYRGYGSADELFLVGRVFQQPRLASRLNASFANRDLLDVIRRVFRKGVGNATLTVKHDSPTTVNVAIARVQTDRDGYFRARLQVPRRPSPDKQWHQVEFQLVAPTELADDAGVRVQGHVFVPSTNAVRVIISDIDDTVMLTGVVNKLKMMWRLFVLGPESRVAFPGVAALYRGLYNGPSQTQFNPMLYVSRGPWSIYEILQEFFRLHRIPVGPILFLREWGMSLQRPFPPPAEDHKLNLIRDMLSLYHDLPFVLIGDSGQHDPEIYAQIVQENPGRVEAVYIRNVSRSDDRVRAIEELAKQVVSAGSSLMLAPDSFAMARHAAEHGLISRSALQEVLLEQQSEHQHSRNPKTREVKQRTQGQTRRAVDQGAIRNALETRSAGDVPPSVSVESEEDR</sequence>
<dbReference type="OrthoDB" id="9789875at2"/>
<feature type="domain" description="Phosphatidate phosphatase APP1 catalytic" evidence="2">
    <location>
        <begin position="169"/>
        <end position="323"/>
    </location>
</feature>
<dbReference type="InterPro" id="IPR019236">
    <property type="entry name" value="APP1_cat"/>
</dbReference>
<dbReference type="GO" id="GO:0008195">
    <property type="term" value="F:phosphatidate phosphatase activity"/>
    <property type="evidence" value="ECO:0007669"/>
    <property type="project" value="InterPro"/>
</dbReference>
<protein>
    <recommendedName>
        <fullName evidence="2">Phosphatidate phosphatase APP1 catalytic domain-containing protein</fullName>
    </recommendedName>
</protein>
<name>A0A5C5ZL73_9BACT</name>
<comment type="caution">
    <text evidence="3">The sequence shown here is derived from an EMBL/GenBank/DDBJ whole genome shotgun (WGS) entry which is preliminary data.</text>
</comment>
<dbReference type="PANTHER" id="PTHR28208">
    <property type="entry name" value="PHOSPHATIDATE PHOSPHATASE APP1"/>
    <property type="match status" value="1"/>
</dbReference>
<feature type="region of interest" description="Disordered" evidence="1">
    <location>
        <begin position="379"/>
        <end position="435"/>
    </location>
</feature>
<dbReference type="InterPro" id="IPR052935">
    <property type="entry name" value="Mg2+_PAP"/>
</dbReference>